<evidence type="ECO:0000313" key="9">
    <source>
        <dbReference type="EMBL" id="CAB4660208.1"/>
    </source>
</evidence>
<evidence type="ECO:0000256" key="5">
    <source>
        <dbReference type="ARBA" id="ARBA00022833"/>
    </source>
</evidence>
<feature type="transmembrane region" description="Helical" evidence="8">
    <location>
        <begin position="6"/>
        <end position="22"/>
    </location>
</feature>
<keyword evidence="5" id="KW-0862">Zinc</keyword>
<dbReference type="Pfam" id="PF02535">
    <property type="entry name" value="Zip"/>
    <property type="match status" value="1"/>
</dbReference>
<protein>
    <submittedName>
        <fullName evidence="9">Unannotated protein</fullName>
    </submittedName>
</protein>
<keyword evidence="4 8" id="KW-0812">Transmembrane</keyword>
<sequence>MAVLVALGTVLATFLGGFLALRARKRMHLVLGLSAGLLLGLVSFDLIPEVFELSSLEFGHVPAVMVMFVVGFLALHILERYSGAHEPHDSKYSDGHEHSHNTTGVIAASAMVIHVFLDGLAIGIAFQVSSALGWIVAIAVLAHAFTDGLNTVSMLISAGKWQTRAILLLIADGVARIAGAFLGARVVVADNVLGLYLALFAGFLIYLATSHILPEAHSTKPSRMTLLATVAGVIIMFVIVTLVHG</sequence>
<comment type="similarity">
    <text evidence="2">Belongs to the ZIP transporter (TC 2.A.5) family.</text>
</comment>
<keyword evidence="3" id="KW-1003">Cell membrane</keyword>
<organism evidence="9">
    <name type="scientific">freshwater metagenome</name>
    <dbReference type="NCBI Taxonomy" id="449393"/>
    <lineage>
        <taxon>unclassified sequences</taxon>
        <taxon>metagenomes</taxon>
        <taxon>ecological metagenomes</taxon>
    </lineage>
</organism>
<dbReference type="PANTHER" id="PTHR11040">
    <property type="entry name" value="ZINC/IRON TRANSPORTER"/>
    <property type="match status" value="1"/>
</dbReference>
<evidence type="ECO:0000256" key="8">
    <source>
        <dbReference type="SAM" id="Phobius"/>
    </source>
</evidence>
<evidence type="ECO:0000256" key="7">
    <source>
        <dbReference type="ARBA" id="ARBA00023136"/>
    </source>
</evidence>
<dbReference type="AlphaFoldDB" id="A0A6J6LG93"/>
<proteinExistence type="inferred from homology"/>
<accession>A0A6J6LG93</accession>
<feature type="transmembrane region" description="Helical" evidence="8">
    <location>
        <begin position="193"/>
        <end position="213"/>
    </location>
</feature>
<feature type="transmembrane region" description="Helical" evidence="8">
    <location>
        <begin position="166"/>
        <end position="187"/>
    </location>
</feature>
<feature type="transmembrane region" description="Helical" evidence="8">
    <location>
        <begin position="29"/>
        <end position="47"/>
    </location>
</feature>
<dbReference type="InterPro" id="IPR003689">
    <property type="entry name" value="ZIP"/>
</dbReference>
<dbReference type="GO" id="GO:0005385">
    <property type="term" value="F:zinc ion transmembrane transporter activity"/>
    <property type="evidence" value="ECO:0007669"/>
    <property type="project" value="TreeGrafter"/>
</dbReference>
<feature type="transmembrane region" description="Helical" evidence="8">
    <location>
        <begin position="99"/>
        <end position="117"/>
    </location>
</feature>
<dbReference type="GO" id="GO:0005886">
    <property type="term" value="C:plasma membrane"/>
    <property type="evidence" value="ECO:0007669"/>
    <property type="project" value="UniProtKB-SubCell"/>
</dbReference>
<feature type="transmembrane region" description="Helical" evidence="8">
    <location>
        <begin position="59"/>
        <end position="78"/>
    </location>
</feature>
<gene>
    <name evidence="9" type="ORF">UFOPK2237_01035</name>
</gene>
<evidence type="ECO:0000256" key="6">
    <source>
        <dbReference type="ARBA" id="ARBA00022989"/>
    </source>
</evidence>
<evidence type="ECO:0000256" key="2">
    <source>
        <dbReference type="ARBA" id="ARBA00006939"/>
    </source>
</evidence>
<name>A0A6J6LG93_9ZZZZ</name>
<evidence type="ECO:0000256" key="4">
    <source>
        <dbReference type="ARBA" id="ARBA00022692"/>
    </source>
</evidence>
<evidence type="ECO:0000256" key="3">
    <source>
        <dbReference type="ARBA" id="ARBA00022475"/>
    </source>
</evidence>
<dbReference type="PANTHER" id="PTHR11040:SF211">
    <property type="entry name" value="ZINC TRANSPORTER ZIP11"/>
    <property type="match status" value="1"/>
</dbReference>
<dbReference type="EMBL" id="CAEZWI010000160">
    <property type="protein sequence ID" value="CAB4660208.1"/>
    <property type="molecule type" value="Genomic_DNA"/>
</dbReference>
<reference evidence="9" key="1">
    <citation type="submission" date="2020-05" db="EMBL/GenBank/DDBJ databases">
        <authorList>
            <person name="Chiriac C."/>
            <person name="Salcher M."/>
            <person name="Ghai R."/>
            <person name="Kavagutti S V."/>
        </authorList>
    </citation>
    <scope>NUCLEOTIDE SEQUENCE</scope>
</reference>
<keyword evidence="6 8" id="KW-1133">Transmembrane helix</keyword>
<feature type="transmembrane region" description="Helical" evidence="8">
    <location>
        <begin position="123"/>
        <end position="145"/>
    </location>
</feature>
<feature type="transmembrane region" description="Helical" evidence="8">
    <location>
        <begin position="225"/>
        <end position="244"/>
    </location>
</feature>
<evidence type="ECO:0000256" key="1">
    <source>
        <dbReference type="ARBA" id="ARBA00004651"/>
    </source>
</evidence>
<keyword evidence="7 8" id="KW-0472">Membrane</keyword>
<comment type="subcellular location">
    <subcellularLocation>
        <location evidence="1">Cell membrane</location>
        <topology evidence="1">Multi-pass membrane protein</topology>
    </subcellularLocation>
</comment>